<organism evidence="7 8">
    <name type="scientific">Nezara viridula</name>
    <name type="common">Southern green stink bug</name>
    <name type="synonym">Cimex viridulus</name>
    <dbReference type="NCBI Taxonomy" id="85310"/>
    <lineage>
        <taxon>Eukaryota</taxon>
        <taxon>Metazoa</taxon>
        <taxon>Ecdysozoa</taxon>
        <taxon>Arthropoda</taxon>
        <taxon>Hexapoda</taxon>
        <taxon>Insecta</taxon>
        <taxon>Pterygota</taxon>
        <taxon>Neoptera</taxon>
        <taxon>Paraneoptera</taxon>
        <taxon>Hemiptera</taxon>
        <taxon>Heteroptera</taxon>
        <taxon>Panheteroptera</taxon>
        <taxon>Pentatomomorpha</taxon>
        <taxon>Pentatomoidea</taxon>
        <taxon>Pentatomidae</taxon>
        <taxon>Pentatominae</taxon>
        <taxon>Nezara</taxon>
    </lineage>
</organism>
<feature type="transmembrane region" description="Helical" evidence="5">
    <location>
        <begin position="138"/>
        <end position="159"/>
    </location>
</feature>
<dbReference type="Pfam" id="PF00083">
    <property type="entry name" value="Sugar_tr"/>
    <property type="match status" value="1"/>
</dbReference>
<dbReference type="PROSITE" id="PS00217">
    <property type="entry name" value="SUGAR_TRANSPORT_2"/>
    <property type="match status" value="1"/>
</dbReference>
<evidence type="ECO:0000256" key="5">
    <source>
        <dbReference type="SAM" id="Phobius"/>
    </source>
</evidence>
<dbReference type="SUPFAM" id="SSF103473">
    <property type="entry name" value="MFS general substrate transporter"/>
    <property type="match status" value="1"/>
</dbReference>
<evidence type="ECO:0000256" key="4">
    <source>
        <dbReference type="ARBA" id="ARBA00023136"/>
    </source>
</evidence>
<proteinExistence type="predicted"/>
<evidence type="ECO:0000256" key="2">
    <source>
        <dbReference type="ARBA" id="ARBA00022692"/>
    </source>
</evidence>
<dbReference type="InterPro" id="IPR050549">
    <property type="entry name" value="MFS_Trehalose_Transporter"/>
</dbReference>
<dbReference type="GO" id="GO:0022857">
    <property type="term" value="F:transmembrane transporter activity"/>
    <property type="evidence" value="ECO:0007669"/>
    <property type="project" value="InterPro"/>
</dbReference>
<keyword evidence="4 5" id="KW-0472">Membrane</keyword>
<dbReference type="Gene3D" id="1.20.1250.20">
    <property type="entry name" value="MFS general substrate transporter like domains"/>
    <property type="match status" value="1"/>
</dbReference>
<protein>
    <recommendedName>
        <fullName evidence="6">Major facilitator superfamily (MFS) profile domain-containing protein</fullName>
    </recommendedName>
</protein>
<gene>
    <name evidence="7" type="ORF">NEZAVI_LOCUS13812</name>
</gene>
<dbReference type="InterPro" id="IPR003663">
    <property type="entry name" value="Sugar/inositol_transpt"/>
</dbReference>
<reference evidence="7" key="1">
    <citation type="submission" date="2022-01" db="EMBL/GenBank/DDBJ databases">
        <authorList>
            <person name="King R."/>
        </authorList>
    </citation>
    <scope>NUCLEOTIDE SEQUENCE</scope>
</reference>
<evidence type="ECO:0000256" key="1">
    <source>
        <dbReference type="ARBA" id="ARBA00004141"/>
    </source>
</evidence>
<feature type="transmembrane region" description="Helical" evidence="5">
    <location>
        <begin position="438"/>
        <end position="456"/>
    </location>
</feature>
<dbReference type="GO" id="GO:0016020">
    <property type="term" value="C:membrane"/>
    <property type="evidence" value="ECO:0007669"/>
    <property type="project" value="UniProtKB-SubCell"/>
</dbReference>
<keyword evidence="3 5" id="KW-1133">Transmembrane helix</keyword>
<dbReference type="PROSITE" id="PS00216">
    <property type="entry name" value="SUGAR_TRANSPORT_1"/>
    <property type="match status" value="1"/>
</dbReference>
<evidence type="ECO:0000256" key="3">
    <source>
        <dbReference type="ARBA" id="ARBA00022989"/>
    </source>
</evidence>
<evidence type="ECO:0000313" key="8">
    <source>
        <dbReference type="Proteomes" id="UP001152798"/>
    </source>
</evidence>
<feature type="domain" description="Major facilitator superfamily (MFS) profile" evidence="6">
    <location>
        <begin position="45"/>
        <end position="460"/>
    </location>
</feature>
<feature type="transmembrane region" description="Helical" evidence="5">
    <location>
        <begin position="405"/>
        <end position="426"/>
    </location>
</feature>
<feature type="transmembrane region" description="Helical" evidence="5">
    <location>
        <begin position="366"/>
        <end position="393"/>
    </location>
</feature>
<dbReference type="PRINTS" id="PR00171">
    <property type="entry name" value="SUGRTRNSPORT"/>
</dbReference>
<keyword evidence="8" id="KW-1185">Reference proteome</keyword>
<dbReference type="AlphaFoldDB" id="A0A9P0HQJ0"/>
<dbReference type="EMBL" id="OV725082">
    <property type="protein sequence ID" value="CAH1405651.1"/>
    <property type="molecule type" value="Genomic_DNA"/>
</dbReference>
<sequence>MMKTGSGSRVDLESLKALVTQPGKPIVIDRVAKEGSAKLLPGVGAALMANLGTINTGMAFGFSAVAIPQLEAPDSLIPIDKDQASWVASLAAVTTPIGCILSGWMMDGIGRKKSLIVTQIPTIIGWLLIAYADSLAMIYAGRLLVGLGSGMVGAPARVYTAEATQPHLRGMLAAMASVGVSLGVLIEYGVGAVFDWKRVALISSTVPAISLIGCFLIPESPQWLVSVGKEAKGRAALSKLRGPTCDIDYEANQMINFALKNNLHKPSTEEILRGLIQPAALKPFFILTLYFLIYQFSGVNSVTFYAVEVFQDSGATWDKYFATVMLGVVRLVITLFSCVGCGVSLITLGGYMWMGDKWAKEGIEPIATWIPIFAIFLFTAASVLGYLVVPWVMVGEVYPTQVRGIIGGLTTCGCHFFIFLVVKSYPLFQSLFTKHGTWILYGCISSFGTIFFYFFLPETKGRTLQEIEDYFSGRRKNLGKPNPPSQNPSFIQIQKGNVLP</sequence>
<dbReference type="PANTHER" id="PTHR48021">
    <property type="match status" value="1"/>
</dbReference>
<dbReference type="InterPro" id="IPR020846">
    <property type="entry name" value="MFS_dom"/>
</dbReference>
<dbReference type="FunFam" id="1.20.1250.20:FF:000249">
    <property type="entry name" value="facilitated trehalose transporter Tret1"/>
    <property type="match status" value="1"/>
</dbReference>
<feature type="transmembrane region" description="Helical" evidence="5">
    <location>
        <begin position="327"/>
        <end position="354"/>
    </location>
</feature>
<feature type="transmembrane region" description="Helical" evidence="5">
    <location>
        <begin position="115"/>
        <end position="132"/>
    </location>
</feature>
<name>A0A9P0HQJ0_NEZVI</name>
<dbReference type="PANTHER" id="PTHR48021:SF7">
    <property type="entry name" value="RH09188P"/>
    <property type="match status" value="1"/>
</dbReference>
<dbReference type="OrthoDB" id="6612291at2759"/>
<dbReference type="InterPro" id="IPR036259">
    <property type="entry name" value="MFS_trans_sf"/>
</dbReference>
<feature type="transmembrane region" description="Helical" evidence="5">
    <location>
        <begin position="284"/>
        <end position="307"/>
    </location>
</feature>
<dbReference type="PROSITE" id="PS50850">
    <property type="entry name" value="MFS"/>
    <property type="match status" value="1"/>
</dbReference>
<feature type="transmembrane region" description="Helical" evidence="5">
    <location>
        <begin position="199"/>
        <end position="217"/>
    </location>
</feature>
<dbReference type="InterPro" id="IPR005828">
    <property type="entry name" value="MFS_sugar_transport-like"/>
</dbReference>
<feature type="transmembrane region" description="Helical" evidence="5">
    <location>
        <begin position="171"/>
        <end position="193"/>
    </location>
</feature>
<evidence type="ECO:0000313" key="7">
    <source>
        <dbReference type="EMBL" id="CAH1405651.1"/>
    </source>
</evidence>
<comment type="subcellular location">
    <subcellularLocation>
        <location evidence="1">Membrane</location>
        <topology evidence="1">Multi-pass membrane protein</topology>
    </subcellularLocation>
</comment>
<keyword evidence="2 5" id="KW-0812">Transmembrane</keyword>
<feature type="transmembrane region" description="Helical" evidence="5">
    <location>
        <begin position="84"/>
        <end position="103"/>
    </location>
</feature>
<evidence type="ECO:0000259" key="6">
    <source>
        <dbReference type="PROSITE" id="PS50850"/>
    </source>
</evidence>
<dbReference type="Proteomes" id="UP001152798">
    <property type="component" value="Chromosome 6"/>
</dbReference>
<accession>A0A9P0HQJ0</accession>
<dbReference type="InterPro" id="IPR005829">
    <property type="entry name" value="Sugar_transporter_CS"/>
</dbReference>